<dbReference type="Pfam" id="PF00005">
    <property type="entry name" value="ABC_tran"/>
    <property type="match status" value="1"/>
</dbReference>
<reference evidence="6" key="1">
    <citation type="submission" date="2018-05" db="EMBL/GenBank/DDBJ databases">
        <authorList>
            <person name="Lanie J.A."/>
            <person name="Ng W.-L."/>
            <person name="Kazmierczak K.M."/>
            <person name="Andrzejewski T.M."/>
            <person name="Davidsen T.M."/>
            <person name="Wayne K.J."/>
            <person name="Tettelin H."/>
            <person name="Glass J.I."/>
            <person name="Rusch D."/>
            <person name="Podicherti R."/>
            <person name="Tsui H.-C.T."/>
            <person name="Winkler M.E."/>
        </authorList>
    </citation>
    <scope>NUCLEOTIDE SEQUENCE</scope>
</reference>
<dbReference type="PANTHER" id="PTHR42794:SF1">
    <property type="entry name" value="HEMIN IMPORT ATP-BINDING PROTEIN HMUV"/>
    <property type="match status" value="1"/>
</dbReference>
<dbReference type="GO" id="GO:0005524">
    <property type="term" value="F:ATP binding"/>
    <property type="evidence" value="ECO:0007669"/>
    <property type="project" value="UniProtKB-KW"/>
</dbReference>
<dbReference type="SMART" id="SM00382">
    <property type="entry name" value="AAA"/>
    <property type="match status" value="1"/>
</dbReference>
<dbReference type="PANTHER" id="PTHR42794">
    <property type="entry name" value="HEMIN IMPORT ATP-BINDING PROTEIN HMUV"/>
    <property type="match status" value="1"/>
</dbReference>
<keyword evidence="4" id="KW-1278">Translocase</keyword>
<evidence type="ECO:0000313" key="6">
    <source>
        <dbReference type="EMBL" id="SUZ90514.1"/>
    </source>
</evidence>
<dbReference type="InterPro" id="IPR017871">
    <property type="entry name" value="ABC_transporter-like_CS"/>
</dbReference>
<dbReference type="FunFam" id="3.40.50.300:FF:000134">
    <property type="entry name" value="Iron-enterobactin ABC transporter ATP-binding protein"/>
    <property type="match status" value="1"/>
</dbReference>
<dbReference type="PROSITE" id="PS50893">
    <property type="entry name" value="ABC_TRANSPORTER_2"/>
    <property type="match status" value="1"/>
</dbReference>
<feature type="domain" description="ABC transporter" evidence="5">
    <location>
        <begin position="2"/>
        <end position="254"/>
    </location>
</feature>
<gene>
    <name evidence="6" type="ORF">METZ01_LOCUS43368</name>
</gene>
<dbReference type="GO" id="GO:0016887">
    <property type="term" value="F:ATP hydrolysis activity"/>
    <property type="evidence" value="ECO:0007669"/>
    <property type="project" value="InterPro"/>
</dbReference>
<dbReference type="CDD" id="cd03214">
    <property type="entry name" value="ABC_Iron-Siderophores_B12_Hemin"/>
    <property type="match status" value="1"/>
</dbReference>
<accession>A0A381RGZ2</accession>
<dbReference type="AlphaFoldDB" id="A0A381RGZ2"/>
<sequence>MLRADGISFGYPDRPSVLHEVSLSVPAGGLVGVLGPNGSGKTTLLKLLAGLLTPGSGQVTLDGLNVADLSRRVLARRLAVVPQETELTFDYTVLEIVLMGRYPHLRTYELETPDDLEIARRMLAETGTAHLEERTFRTLSGGEKQRVVVAGALAQFEPAPSSRGAEKEETGNRVLLLDEPTSSLDLAFQLTTAALIDQLNRTRRTTVLVCTHDLNFAAGLCHDLVLLRDGQIVAAGPTDEVLTPATIGAVYDVEADVHRHATSRHLTVVPLSHR</sequence>
<name>A0A381RGZ2_9ZZZZ</name>
<dbReference type="Gene3D" id="3.40.50.300">
    <property type="entry name" value="P-loop containing nucleotide triphosphate hydrolases"/>
    <property type="match status" value="1"/>
</dbReference>
<keyword evidence="1" id="KW-0813">Transport</keyword>
<evidence type="ECO:0000259" key="5">
    <source>
        <dbReference type="PROSITE" id="PS50893"/>
    </source>
</evidence>
<keyword evidence="3" id="KW-0067">ATP-binding</keyword>
<evidence type="ECO:0000256" key="4">
    <source>
        <dbReference type="ARBA" id="ARBA00022967"/>
    </source>
</evidence>
<evidence type="ECO:0000256" key="1">
    <source>
        <dbReference type="ARBA" id="ARBA00022448"/>
    </source>
</evidence>
<protein>
    <recommendedName>
        <fullName evidence="5">ABC transporter domain-containing protein</fullName>
    </recommendedName>
</protein>
<organism evidence="6">
    <name type="scientific">marine metagenome</name>
    <dbReference type="NCBI Taxonomy" id="408172"/>
    <lineage>
        <taxon>unclassified sequences</taxon>
        <taxon>metagenomes</taxon>
        <taxon>ecological metagenomes</taxon>
    </lineage>
</organism>
<keyword evidence="2" id="KW-0547">Nucleotide-binding</keyword>
<evidence type="ECO:0000256" key="3">
    <source>
        <dbReference type="ARBA" id="ARBA00022840"/>
    </source>
</evidence>
<proteinExistence type="predicted"/>
<dbReference type="InterPro" id="IPR003593">
    <property type="entry name" value="AAA+_ATPase"/>
</dbReference>
<dbReference type="InterPro" id="IPR027417">
    <property type="entry name" value="P-loop_NTPase"/>
</dbReference>
<dbReference type="SUPFAM" id="SSF52540">
    <property type="entry name" value="P-loop containing nucleoside triphosphate hydrolases"/>
    <property type="match status" value="1"/>
</dbReference>
<dbReference type="PROSITE" id="PS00211">
    <property type="entry name" value="ABC_TRANSPORTER_1"/>
    <property type="match status" value="1"/>
</dbReference>
<evidence type="ECO:0000256" key="2">
    <source>
        <dbReference type="ARBA" id="ARBA00022741"/>
    </source>
</evidence>
<dbReference type="InterPro" id="IPR003439">
    <property type="entry name" value="ABC_transporter-like_ATP-bd"/>
</dbReference>
<dbReference type="EMBL" id="UINC01001900">
    <property type="protein sequence ID" value="SUZ90514.1"/>
    <property type="molecule type" value="Genomic_DNA"/>
</dbReference>